<evidence type="ECO:0000256" key="7">
    <source>
        <dbReference type="ARBA" id="ARBA00022741"/>
    </source>
</evidence>
<evidence type="ECO:0000259" key="16">
    <source>
        <dbReference type="PROSITE" id="PS50110"/>
    </source>
</evidence>
<dbReference type="GO" id="GO:0005524">
    <property type="term" value="F:ATP binding"/>
    <property type="evidence" value="ECO:0007669"/>
    <property type="project" value="UniProtKB-KW"/>
</dbReference>
<dbReference type="InterPro" id="IPR011006">
    <property type="entry name" value="CheY-like_superfamily"/>
</dbReference>
<keyword evidence="19" id="KW-1185">Reference proteome</keyword>
<dbReference type="InterPro" id="IPR008207">
    <property type="entry name" value="Sig_transdc_His_kin_Hpt_dom"/>
</dbReference>
<evidence type="ECO:0000259" key="17">
    <source>
        <dbReference type="PROSITE" id="PS50894"/>
    </source>
</evidence>
<dbReference type="InterPro" id="IPR004358">
    <property type="entry name" value="Sig_transdc_His_kin-like_C"/>
</dbReference>
<feature type="modified residue" description="4-aspartylphosphate" evidence="13">
    <location>
        <position position="210"/>
    </location>
</feature>
<evidence type="ECO:0000313" key="18">
    <source>
        <dbReference type="EMBL" id="ETW97940.1"/>
    </source>
</evidence>
<dbReference type="PROSITE" id="PS50110">
    <property type="entry name" value="RESPONSE_REGULATORY"/>
    <property type="match status" value="1"/>
</dbReference>
<evidence type="ECO:0000256" key="13">
    <source>
        <dbReference type="PROSITE-ProRule" id="PRU00169"/>
    </source>
</evidence>
<keyword evidence="11" id="KW-0472">Membrane</keyword>
<protein>
    <recommendedName>
        <fullName evidence="3">histidine kinase</fullName>
        <ecNumber evidence="3">2.7.13.3</ecNumber>
    </recommendedName>
</protein>
<feature type="region of interest" description="Disordered" evidence="14">
    <location>
        <begin position="136"/>
        <end position="158"/>
    </location>
</feature>
<dbReference type="FunFam" id="3.30.565.10:FF:000010">
    <property type="entry name" value="Sensor histidine kinase RcsC"/>
    <property type="match status" value="1"/>
</dbReference>
<evidence type="ECO:0000256" key="9">
    <source>
        <dbReference type="ARBA" id="ARBA00022989"/>
    </source>
</evidence>
<evidence type="ECO:0000256" key="5">
    <source>
        <dbReference type="ARBA" id="ARBA00022553"/>
    </source>
</evidence>
<proteinExistence type="predicted"/>
<dbReference type="SMART" id="SM00387">
    <property type="entry name" value="HATPase_c"/>
    <property type="match status" value="1"/>
</dbReference>
<dbReference type="Proteomes" id="UP000019141">
    <property type="component" value="Unassembled WGS sequence"/>
</dbReference>
<dbReference type="Pfam" id="PF00072">
    <property type="entry name" value="Response_reg"/>
    <property type="match status" value="1"/>
</dbReference>
<dbReference type="Gene3D" id="3.40.50.2300">
    <property type="match status" value="1"/>
</dbReference>
<accession>W4LJR6</accession>
<keyword evidence="4" id="KW-1003">Cell membrane</keyword>
<evidence type="ECO:0000256" key="11">
    <source>
        <dbReference type="ARBA" id="ARBA00023136"/>
    </source>
</evidence>
<dbReference type="GO" id="GO:0005886">
    <property type="term" value="C:plasma membrane"/>
    <property type="evidence" value="ECO:0007669"/>
    <property type="project" value="UniProtKB-SubCell"/>
</dbReference>
<dbReference type="PANTHER" id="PTHR45339">
    <property type="entry name" value="HYBRID SIGNAL TRANSDUCTION HISTIDINE KINASE J"/>
    <property type="match status" value="1"/>
</dbReference>
<dbReference type="Gene3D" id="1.20.120.160">
    <property type="entry name" value="HPT domain"/>
    <property type="match status" value="1"/>
</dbReference>
<dbReference type="SMART" id="SM00448">
    <property type="entry name" value="REC"/>
    <property type="match status" value="1"/>
</dbReference>
<dbReference type="SUPFAM" id="SSF52172">
    <property type="entry name" value="CheY-like"/>
    <property type="match status" value="1"/>
</dbReference>
<dbReference type="SUPFAM" id="SSF47226">
    <property type="entry name" value="Histidine-containing phosphotransfer domain, HPT domain"/>
    <property type="match status" value="1"/>
</dbReference>
<comment type="subcellular location">
    <subcellularLocation>
        <location evidence="2">Cell membrane</location>
        <topology evidence="2">Multi-pass membrane protein</topology>
    </subcellularLocation>
</comment>
<dbReference type="SUPFAM" id="SSF55874">
    <property type="entry name" value="ATPase domain of HSP90 chaperone/DNA topoisomerase II/histidine kinase"/>
    <property type="match status" value="1"/>
</dbReference>
<keyword evidence="8" id="KW-0067">ATP-binding</keyword>
<dbReference type="Pfam" id="PF02518">
    <property type="entry name" value="HATPase_c"/>
    <property type="match status" value="1"/>
</dbReference>
<keyword evidence="6" id="KW-0812">Transmembrane</keyword>
<feature type="domain" description="Response regulatory" evidence="16">
    <location>
        <begin position="161"/>
        <end position="278"/>
    </location>
</feature>
<dbReference type="InterPro" id="IPR005467">
    <property type="entry name" value="His_kinase_dom"/>
</dbReference>
<dbReference type="SMART" id="SM00073">
    <property type="entry name" value="HPT"/>
    <property type="match status" value="1"/>
</dbReference>
<dbReference type="CDD" id="cd00088">
    <property type="entry name" value="HPT"/>
    <property type="match status" value="1"/>
</dbReference>
<feature type="modified residue" description="Phosphohistidine" evidence="12">
    <location>
        <position position="357"/>
    </location>
</feature>
<feature type="compositionally biased region" description="Polar residues" evidence="14">
    <location>
        <begin position="137"/>
        <end position="158"/>
    </location>
</feature>
<dbReference type="CDD" id="cd17546">
    <property type="entry name" value="REC_hyHK_CKI1_RcsC-like"/>
    <property type="match status" value="1"/>
</dbReference>
<evidence type="ECO:0000256" key="3">
    <source>
        <dbReference type="ARBA" id="ARBA00012438"/>
    </source>
</evidence>
<dbReference type="Gene3D" id="3.30.565.10">
    <property type="entry name" value="Histidine kinase-like ATPase, C-terminal domain"/>
    <property type="match status" value="1"/>
</dbReference>
<evidence type="ECO:0000259" key="15">
    <source>
        <dbReference type="PROSITE" id="PS50109"/>
    </source>
</evidence>
<dbReference type="PROSITE" id="PS50109">
    <property type="entry name" value="HIS_KIN"/>
    <property type="match status" value="1"/>
</dbReference>
<dbReference type="PROSITE" id="PS50894">
    <property type="entry name" value="HPT"/>
    <property type="match status" value="1"/>
</dbReference>
<evidence type="ECO:0000256" key="1">
    <source>
        <dbReference type="ARBA" id="ARBA00000085"/>
    </source>
</evidence>
<comment type="caution">
    <text evidence="18">The sequence shown here is derived from an EMBL/GenBank/DDBJ whole genome shotgun (WGS) entry which is preliminary data.</text>
</comment>
<keyword evidence="5 13" id="KW-0597">Phosphoprotein</keyword>
<feature type="domain" description="HPt" evidence="17">
    <location>
        <begin position="318"/>
        <end position="407"/>
    </location>
</feature>
<evidence type="ECO:0000256" key="2">
    <source>
        <dbReference type="ARBA" id="ARBA00004651"/>
    </source>
</evidence>
<evidence type="ECO:0000256" key="8">
    <source>
        <dbReference type="ARBA" id="ARBA00022840"/>
    </source>
</evidence>
<evidence type="ECO:0000256" key="14">
    <source>
        <dbReference type="SAM" id="MobiDB-lite"/>
    </source>
</evidence>
<keyword evidence="9" id="KW-1133">Transmembrane helix</keyword>
<evidence type="ECO:0000256" key="12">
    <source>
        <dbReference type="PROSITE-ProRule" id="PRU00110"/>
    </source>
</evidence>
<dbReference type="InterPro" id="IPR001789">
    <property type="entry name" value="Sig_transdc_resp-reg_receiver"/>
</dbReference>
<name>W4LJR6_ENTF1</name>
<keyword evidence="10" id="KW-0902">Two-component regulatory system</keyword>
<feature type="domain" description="Histidine kinase" evidence="15">
    <location>
        <begin position="17"/>
        <end position="135"/>
    </location>
</feature>
<dbReference type="InterPro" id="IPR036641">
    <property type="entry name" value="HPT_dom_sf"/>
</dbReference>
<dbReference type="InterPro" id="IPR036890">
    <property type="entry name" value="HATPase_C_sf"/>
</dbReference>
<dbReference type="Pfam" id="PF01627">
    <property type="entry name" value="Hpt"/>
    <property type="match status" value="1"/>
</dbReference>
<dbReference type="PRINTS" id="PR00344">
    <property type="entry name" value="BCTRLSENSOR"/>
</dbReference>
<dbReference type="HOGENOM" id="CLU_642036_0_0_7"/>
<dbReference type="PANTHER" id="PTHR45339:SF1">
    <property type="entry name" value="HYBRID SIGNAL TRANSDUCTION HISTIDINE KINASE J"/>
    <property type="match status" value="1"/>
</dbReference>
<sequence length="427" mass="46908">MCPDTSTIIGDDVDPYVMMDALRLRQILLNLVNNAVKFTNEGAITIRVELIEPDTEASTFRFSVTDTGIGIPEAKQSSIFNSFVQAEEGTTRKFGGTGLGTTIARQLVTLMGGYIGLESQPGQGSTFWFTLRMATSAPPTESGDQQETRPSTGHLSTQKGRLLLAEDYPINQRVIRKHLEDAGYLVTIVNNGEEAVHACMNSRYDLILMDVQMPVMDGHEATRKIRSDCPLCADTPILALTANADRETQNACKQATMNDILTKPIRRNTLLAGVDQWIHGSGVARPDPGTSREVIAEPVSSEDILPIDYDVALQEFGDMDLVVELVGELIWKLDMQIRDMYDALTREDLDGLRRIAHTIKSGAGTLEAVPLYKAATQLEHLCKAKEMTALPHALGHIAAEHDRLKAFVYIQTASFHGKRLLSDPTAT</sequence>
<dbReference type="GO" id="GO:0000155">
    <property type="term" value="F:phosphorelay sensor kinase activity"/>
    <property type="evidence" value="ECO:0007669"/>
    <property type="project" value="UniProtKB-ARBA"/>
</dbReference>
<reference evidence="18 19" key="1">
    <citation type="journal article" date="2014" name="Nature">
        <title>An environmental bacterial taxon with a large and distinct metabolic repertoire.</title>
        <authorList>
            <person name="Wilson M.C."/>
            <person name="Mori T."/>
            <person name="Ruckert C."/>
            <person name="Uria A.R."/>
            <person name="Helf M.J."/>
            <person name="Takada K."/>
            <person name="Gernert C."/>
            <person name="Steffens U.A."/>
            <person name="Heycke N."/>
            <person name="Schmitt S."/>
            <person name="Rinke C."/>
            <person name="Helfrich E.J."/>
            <person name="Brachmann A.O."/>
            <person name="Gurgui C."/>
            <person name="Wakimoto T."/>
            <person name="Kracht M."/>
            <person name="Crusemann M."/>
            <person name="Hentschel U."/>
            <person name="Abe I."/>
            <person name="Matsunaga S."/>
            <person name="Kalinowski J."/>
            <person name="Takeyama H."/>
            <person name="Piel J."/>
        </authorList>
    </citation>
    <scope>NUCLEOTIDE SEQUENCE [LARGE SCALE GENOMIC DNA]</scope>
    <source>
        <strain evidence="19">TSY1</strain>
    </source>
</reference>
<dbReference type="AlphaFoldDB" id="W4LJR6"/>
<dbReference type="InterPro" id="IPR003594">
    <property type="entry name" value="HATPase_dom"/>
</dbReference>
<organism evidence="18 19">
    <name type="scientific">Entotheonella factor</name>
    <dbReference type="NCBI Taxonomy" id="1429438"/>
    <lineage>
        <taxon>Bacteria</taxon>
        <taxon>Pseudomonadati</taxon>
        <taxon>Nitrospinota/Tectimicrobiota group</taxon>
        <taxon>Candidatus Tectimicrobiota</taxon>
        <taxon>Candidatus Entotheonellia</taxon>
        <taxon>Candidatus Entotheonellales</taxon>
        <taxon>Candidatus Entotheonellaceae</taxon>
        <taxon>Candidatus Entotheonella</taxon>
    </lineage>
</organism>
<evidence type="ECO:0000256" key="6">
    <source>
        <dbReference type="ARBA" id="ARBA00022692"/>
    </source>
</evidence>
<keyword evidence="7" id="KW-0547">Nucleotide-binding</keyword>
<gene>
    <name evidence="18" type="ORF">ETSY1_20790</name>
</gene>
<dbReference type="CDD" id="cd16922">
    <property type="entry name" value="HATPase_EvgS-ArcB-TorS-like"/>
    <property type="match status" value="1"/>
</dbReference>
<evidence type="ECO:0000256" key="4">
    <source>
        <dbReference type="ARBA" id="ARBA00022475"/>
    </source>
</evidence>
<comment type="catalytic activity">
    <reaction evidence="1">
        <text>ATP + protein L-histidine = ADP + protein N-phospho-L-histidine.</text>
        <dbReference type="EC" id="2.7.13.3"/>
    </reaction>
</comment>
<dbReference type="EMBL" id="AZHW01000601">
    <property type="protein sequence ID" value="ETW97940.1"/>
    <property type="molecule type" value="Genomic_DNA"/>
</dbReference>
<evidence type="ECO:0000256" key="10">
    <source>
        <dbReference type="ARBA" id="ARBA00023012"/>
    </source>
</evidence>
<evidence type="ECO:0000313" key="19">
    <source>
        <dbReference type="Proteomes" id="UP000019141"/>
    </source>
</evidence>
<dbReference type="EC" id="2.7.13.3" evidence="3"/>